<feature type="domain" description="C3H1-type" evidence="2">
    <location>
        <begin position="1"/>
        <end position="24"/>
    </location>
</feature>
<proteinExistence type="predicted"/>
<gene>
    <name evidence="3" type="ORF">Vbra_433</name>
</gene>
<organism evidence="3 4">
    <name type="scientific">Vitrella brassicaformis (strain CCMP3155)</name>
    <dbReference type="NCBI Taxonomy" id="1169540"/>
    <lineage>
        <taxon>Eukaryota</taxon>
        <taxon>Sar</taxon>
        <taxon>Alveolata</taxon>
        <taxon>Colpodellida</taxon>
        <taxon>Vitrellaceae</taxon>
        <taxon>Vitrella</taxon>
    </lineage>
</organism>
<dbReference type="InParanoid" id="A0A0G4GVQ2"/>
<dbReference type="EMBL" id="CDMY01000839">
    <property type="protein sequence ID" value="CEM34901.1"/>
    <property type="molecule type" value="Genomic_DNA"/>
</dbReference>
<dbReference type="Proteomes" id="UP000041254">
    <property type="component" value="Unassembled WGS sequence"/>
</dbReference>
<keyword evidence="1" id="KW-0862">Zinc</keyword>
<dbReference type="AlphaFoldDB" id="A0A0G4GVQ2"/>
<keyword evidence="1" id="KW-0863">Zinc-finger</keyword>
<dbReference type="PROSITE" id="PS50103">
    <property type="entry name" value="ZF_C3H1"/>
    <property type="match status" value="1"/>
</dbReference>
<dbReference type="VEuPathDB" id="CryptoDB:Vbra_433"/>
<protein>
    <recommendedName>
        <fullName evidence="2">C3H1-type domain-containing protein</fullName>
    </recommendedName>
</protein>
<dbReference type="InterPro" id="IPR000571">
    <property type="entry name" value="Znf_CCCH"/>
</dbReference>
<feature type="zinc finger region" description="C3H1-type" evidence="1">
    <location>
        <begin position="1"/>
        <end position="24"/>
    </location>
</feature>
<dbReference type="GO" id="GO:0008270">
    <property type="term" value="F:zinc ion binding"/>
    <property type="evidence" value="ECO:0007669"/>
    <property type="project" value="UniProtKB-KW"/>
</dbReference>
<evidence type="ECO:0000256" key="1">
    <source>
        <dbReference type="PROSITE-ProRule" id="PRU00723"/>
    </source>
</evidence>
<sequence>MQGANSGATGCNRGDACHYAHSQAELKSWRALAQAKAPPCSPIFEQHGAAELWMQNPLLYEPLLSSTP</sequence>
<keyword evidence="4" id="KW-1185">Reference proteome</keyword>
<reference evidence="3 4" key="1">
    <citation type="submission" date="2014-11" db="EMBL/GenBank/DDBJ databases">
        <authorList>
            <person name="Zhu J."/>
            <person name="Qi W."/>
            <person name="Song R."/>
        </authorList>
    </citation>
    <scope>NUCLEOTIDE SEQUENCE [LARGE SCALE GENOMIC DNA]</scope>
</reference>
<accession>A0A0G4GVQ2</accession>
<keyword evidence="1" id="KW-0479">Metal-binding</keyword>
<name>A0A0G4GVQ2_VITBC</name>
<evidence type="ECO:0000259" key="2">
    <source>
        <dbReference type="PROSITE" id="PS50103"/>
    </source>
</evidence>
<evidence type="ECO:0000313" key="3">
    <source>
        <dbReference type="EMBL" id="CEM34901.1"/>
    </source>
</evidence>
<evidence type="ECO:0000313" key="4">
    <source>
        <dbReference type="Proteomes" id="UP000041254"/>
    </source>
</evidence>